<dbReference type="AlphaFoldDB" id="A0ABD7L221"/>
<proteinExistence type="inferred from homology"/>
<dbReference type="EMBL" id="FKEV01000009">
    <property type="protein sequence ID" value="SAE52459.1"/>
    <property type="molecule type" value="Genomic_DNA"/>
</dbReference>
<dbReference type="Proteomes" id="UP000077295">
    <property type="component" value="Unassembled WGS sequence"/>
</dbReference>
<dbReference type="PANTHER" id="PTHR43115">
    <property type="entry name" value="DEHYDROGENASE/REDUCTASE SDR FAMILY MEMBER 11"/>
    <property type="match status" value="1"/>
</dbReference>
<sequence>MNAGYPTMLLIPGMSAFQRVNEPASGLAGRMFFQVHCPHGKTGPDVGLHLHVQRNPFSRCESFLDHWQRHITPPSVELAPQFNIRVTSLQPGAVESELFEHISDKNYRAQMEQLKEKMTFLKADDVADSIPYVLQAPEHVNVAELFIMPPEQPW</sequence>
<evidence type="ECO:0000256" key="1">
    <source>
        <dbReference type="ARBA" id="ARBA00006484"/>
    </source>
</evidence>
<keyword evidence="2 3" id="KW-0560">Oxidoreductase</keyword>
<dbReference type="PANTHER" id="PTHR43115:SF4">
    <property type="entry name" value="DEHYDROGENASE_REDUCTASE SDR FAMILY MEMBER 11"/>
    <property type="match status" value="1"/>
</dbReference>
<dbReference type="RefSeq" id="WP_022651694.1">
    <property type="nucleotide sequence ID" value="NZ_CBDITP010000011.1"/>
</dbReference>
<comment type="similarity">
    <text evidence="1">Belongs to the short-chain dehydrogenases/reductases (SDR) family.</text>
</comment>
<accession>A0ABD7L221</accession>
<evidence type="ECO:0000256" key="2">
    <source>
        <dbReference type="ARBA" id="ARBA00023002"/>
    </source>
</evidence>
<dbReference type="Gene3D" id="3.40.50.720">
    <property type="entry name" value="NAD(P)-binding Rossmann-like Domain"/>
    <property type="match status" value="1"/>
</dbReference>
<evidence type="ECO:0000313" key="3">
    <source>
        <dbReference type="EMBL" id="SAE52459.1"/>
    </source>
</evidence>
<dbReference type="SUPFAM" id="SSF51735">
    <property type="entry name" value="NAD(P)-binding Rossmann-fold domains"/>
    <property type="match status" value="1"/>
</dbReference>
<comment type="caution">
    <text evidence="3">The sequence shown here is derived from an EMBL/GenBank/DDBJ whole genome shotgun (WGS) entry which is preliminary data.</text>
</comment>
<dbReference type="EC" id="1.1.1.276" evidence="3"/>
<protein>
    <submittedName>
        <fullName evidence="3">Protein YdfG</fullName>
        <ecNumber evidence="3">1.1.1.276</ecNumber>
    </submittedName>
</protein>
<reference evidence="3 4" key="1">
    <citation type="submission" date="2016-03" db="EMBL/GenBank/DDBJ databases">
        <authorList>
            <consortium name="Pathogen Informatics"/>
        </authorList>
    </citation>
    <scope>NUCLEOTIDE SEQUENCE [LARGE SCALE GENOMIC DNA]</scope>
    <source>
        <strain evidence="4">e552</strain>
    </source>
</reference>
<dbReference type="InterPro" id="IPR036291">
    <property type="entry name" value="NAD(P)-bd_dom_sf"/>
</dbReference>
<name>A0ABD7L221_9ENTR</name>
<organism evidence="3 4">
    <name type="scientific">Enterobacter hormaechei</name>
    <dbReference type="NCBI Taxonomy" id="158836"/>
    <lineage>
        <taxon>Bacteria</taxon>
        <taxon>Pseudomonadati</taxon>
        <taxon>Pseudomonadota</taxon>
        <taxon>Gammaproteobacteria</taxon>
        <taxon>Enterobacterales</taxon>
        <taxon>Enterobacteriaceae</taxon>
        <taxon>Enterobacter</taxon>
        <taxon>Enterobacter cloacae complex</taxon>
    </lineage>
</organism>
<gene>
    <name evidence="3" type="primary">ydfG_2</name>
    <name evidence="3" type="ORF">SAMEA2273187_02817</name>
</gene>
<evidence type="ECO:0000313" key="4">
    <source>
        <dbReference type="Proteomes" id="UP000077295"/>
    </source>
</evidence>
<dbReference type="GO" id="GO:0031132">
    <property type="term" value="F:serine 3-dehydrogenase activity"/>
    <property type="evidence" value="ECO:0007669"/>
    <property type="project" value="UniProtKB-EC"/>
</dbReference>